<dbReference type="Pfam" id="PF00012">
    <property type="entry name" value="HSP70"/>
    <property type="match status" value="1"/>
</dbReference>
<dbReference type="InterPro" id="IPR013126">
    <property type="entry name" value="Hsp_70_fam"/>
</dbReference>
<dbReference type="SUPFAM" id="SSF53067">
    <property type="entry name" value="Actin-like ATPase domain"/>
    <property type="match status" value="2"/>
</dbReference>
<dbReference type="PROSITE" id="PS01036">
    <property type="entry name" value="HSP70_3"/>
    <property type="match status" value="1"/>
</dbReference>
<dbReference type="PRINTS" id="PR00301">
    <property type="entry name" value="HEATSHOCK70"/>
</dbReference>
<keyword evidence="4" id="KW-1185">Reference proteome</keyword>
<proteinExistence type="predicted"/>
<keyword evidence="2" id="KW-0067">ATP-binding</keyword>
<evidence type="ECO:0000313" key="4">
    <source>
        <dbReference type="Proteomes" id="UP001439008"/>
    </source>
</evidence>
<dbReference type="PANTHER" id="PTHR19375">
    <property type="entry name" value="HEAT SHOCK PROTEIN 70KDA"/>
    <property type="match status" value="1"/>
</dbReference>
<organism evidence="3 4">
    <name type="scientific">Bonamia ostreae</name>
    <dbReference type="NCBI Taxonomy" id="126728"/>
    <lineage>
        <taxon>Eukaryota</taxon>
        <taxon>Sar</taxon>
        <taxon>Rhizaria</taxon>
        <taxon>Endomyxa</taxon>
        <taxon>Ascetosporea</taxon>
        <taxon>Haplosporida</taxon>
        <taxon>Bonamia</taxon>
    </lineage>
</organism>
<accession>A0ABV2AIE2</accession>
<protein>
    <submittedName>
        <fullName evidence="3">Hsp70 chaperone ssa4</fullName>
    </submittedName>
</protein>
<evidence type="ECO:0000313" key="3">
    <source>
        <dbReference type="EMBL" id="MES1919423.1"/>
    </source>
</evidence>
<dbReference type="Gene3D" id="3.30.30.30">
    <property type="match status" value="1"/>
</dbReference>
<evidence type="ECO:0000256" key="2">
    <source>
        <dbReference type="ARBA" id="ARBA00022840"/>
    </source>
</evidence>
<name>A0ABV2AIE2_9EUKA</name>
<dbReference type="InterPro" id="IPR029047">
    <property type="entry name" value="HSP70_peptide-bd_sf"/>
</dbReference>
<dbReference type="InterPro" id="IPR043129">
    <property type="entry name" value="ATPase_NBD"/>
</dbReference>
<keyword evidence="1" id="KW-0547">Nucleotide-binding</keyword>
<dbReference type="Gene3D" id="3.90.640.10">
    <property type="entry name" value="Actin, Chain A, domain 4"/>
    <property type="match status" value="1"/>
</dbReference>
<dbReference type="EMBL" id="JBDODL010000285">
    <property type="protein sequence ID" value="MES1919423.1"/>
    <property type="molecule type" value="Genomic_DNA"/>
</dbReference>
<dbReference type="PROSITE" id="PS00297">
    <property type="entry name" value="HSP70_1"/>
    <property type="match status" value="1"/>
</dbReference>
<gene>
    <name evidence="3" type="primary">SSA4</name>
    <name evidence="3" type="ORF">MHBO_001261</name>
</gene>
<dbReference type="PROSITE" id="PS00329">
    <property type="entry name" value="HSP70_2"/>
    <property type="match status" value="1"/>
</dbReference>
<sequence>MTDKKAEGPCIGIDLGTTYSCVGHFVNGKPEIIANDVGERTTPSYIAFTEEERLIGRAAKNQANRNPSNTVYDAKRLIGRTFNDPNVQNDMKTWPFKVAAKNGVPVIEVNHQKKTQQFRAEQVSAMLLGYLKDVASKKIGQEVKNAVVTVPAYFNDEQRKATKDAGKIAGLNVLRIINEPTAAAIAYGLDKKSDKEKTVLIFDLGGGTFDVSLLAIDDGIFEVKATAGDTHLGGQDFDLKIVNHLASEFQRKHKKDITKDKRAMRKLITQSEAMKKTLSSNKQAHVDIDSLHDGIDFSSSITRAKFEHLCQEDFAKCIGPVQQVLRDSKVDKARVDEIVLVGGSTRIPKIQEMIKSFFNGKEPCHSINPDEAVAYGATVQAAILSGTGGKATSDLLLIDVTPLSLGIETAGGIMTTLIPRNTTLPT</sequence>
<evidence type="ECO:0000256" key="1">
    <source>
        <dbReference type="ARBA" id="ARBA00022741"/>
    </source>
</evidence>
<dbReference type="SUPFAM" id="SSF100920">
    <property type="entry name" value="Heat shock protein 70kD (HSP70), peptide-binding domain"/>
    <property type="match status" value="1"/>
</dbReference>
<reference evidence="3 4" key="1">
    <citation type="journal article" date="2024" name="BMC Biol.">
        <title>Comparative genomics of Ascetosporea gives new insight into the evolutionary basis for animal parasitism in Rhizaria.</title>
        <authorList>
            <person name="Hiltunen Thoren M."/>
            <person name="Onut-Brannstrom I."/>
            <person name="Alfjorden A."/>
            <person name="Peckova H."/>
            <person name="Swords F."/>
            <person name="Hooper C."/>
            <person name="Holzer A.S."/>
            <person name="Bass D."/>
            <person name="Burki F."/>
        </authorList>
    </citation>
    <scope>NUCLEOTIDE SEQUENCE [LARGE SCALE GENOMIC DNA]</scope>
    <source>
        <strain evidence="3">20-A016</strain>
    </source>
</reference>
<dbReference type="Gene3D" id="2.60.34.10">
    <property type="entry name" value="Substrate Binding Domain Of DNAk, Chain A, domain 1"/>
    <property type="match status" value="1"/>
</dbReference>
<dbReference type="Gene3D" id="3.30.420.40">
    <property type="match status" value="2"/>
</dbReference>
<dbReference type="InterPro" id="IPR018181">
    <property type="entry name" value="Heat_shock_70_CS"/>
</dbReference>
<dbReference type="Proteomes" id="UP001439008">
    <property type="component" value="Unassembled WGS sequence"/>
</dbReference>
<comment type="caution">
    <text evidence="3">The sequence shown here is derived from an EMBL/GenBank/DDBJ whole genome shotgun (WGS) entry which is preliminary data.</text>
</comment>